<keyword evidence="1" id="KW-0378">Hydrolase</keyword>
<dbReference type="InterPro" id="IPR003607">
    <property type="entry name" value="HD/PDEase_dom"/>
</dbReference>
<keyword evidence="3" id="KW-1133">Transmembrane helix</keyword>
<keyword evidence="2" id="KW-0175">Coiled coil</keyword>
<feature type="transmembrane region" description="Helical" evidence="3">
    <location>
        <begin position="1176"/>
        <end position="1195"/>
    </location>
</feature>
<feature type="transmembrane region" description="Helical" evidence="3">
    <location>
        <begin position="1264"/>
        <end position="1281"/>
    </location>
</feature>
<dbReference type="GO" id="GO:0007165">
    <property type="term" value="P:signal transduction"/>
    <property type="evidence" value="ECO:0007669"/>
    <property type="project" value="InterPro"/>
</dbReference>
<dbReference type="CDD" id="cd00077">
    <property type="entry name" value="HDc"/>
    <property type="match status" value="1"/>
</dbReference>
<keyword evidence="3" id="KW-0812">Transmembrane</keyword>
<keyword evidence="1" id="KW-0479">Metal-binding</keyword>
<feature type="transmembrane region" description="Helical" evidence="3">
    <location>
        <begin position="1226"/>
        <end position="1244"/>
    </location>
</feature>
<comment type="similarity">
    <text evidence="1">Belongs to the cyclic nucleotide phosphodiesterase family.</text>
</comment>
<feature type="coiled-coil region" evidence="2">
    <location>
        <begin position="1100"/>
        <end position="1127"/>
    </location>
</feature>
<feature type="domain" description="PDEase" evidence="4">
    <location>
        <begin position="712"/>
        <end position="1048"/>
    </location>
</feature>
<dbReference type="Proteomes" id="UP000683925">
    <property type="component" value="Unassembled WGS sequence"/>
</dbReference>
<feature type="transmembrane region" description="Helical" evidence="3">
    <location>
        <begin position="1147"/>
        <end position="1170"/>
    </location>
</feature>
<dbReference type="Pfam" id="PF00233">
    <property type="entry name" value="PDEase_I"/>
    <property type="match status" value="1"/>
</dbReference>
<comment type="cofactor">
    <cofactor evidence="1">
        <name>a divalent metal cation</name>
        <dbReference type="ChEBI" id="CHEBI:60240"/>
    </cofactor>
    <text evidence="1">Binds 2 divalent metal cations per subunit. Site 1 may preferentially bind zinc ions, while site 2 has a preference for magnesium and/or manganese ions.</text>
</comment>
<dbReference type="GO" id="GO:0004114">
    <property type="term" value="F:3',5'-cyclic-nucleotide phosphodiesterase activity"/>
    <property type="evidence" value="ECO:0007669"/>
    <property type="project" value="InterPro"/>
</dbReference>
<dbReference type="InterPro" id="IPR002073">
    <property type="entry name" value="PDEase_catalytic_dom"/>
</dbReference>
<dbReference type="PROSITE" id="PS00126">
    <property type="entry name" value="PDEASE_I_1"/>
    <property type="match status" value="1"/>
</dbReference>
<dbReference type="InterPro" id="IPR023174">
    <property type="entry name" value="PDEase_CS"/>
</dbReference>
<evidence type="ECO:0000259" key="4">
    <source>
        <dbReference type="PROSITE" id="PS51845"/>
    </source>
</evidence>
<feature type="transmembrane region" description="Helical" evidence="3">
    <location>
        <begin position="1016"/>
        <end position="1036"/>
    </location>
</feature>
<gene>
    <name evidence="5" type="ORF">POCTA_138.1.T0480228</name>
</gene>
<dbReference type="GO" id="GO:0046872">
    <property type="term" value="F:metal ion binding"/>
    <property type="evidence" value="ECO:0007669"/>
    <property type="project" value="UniProtKB-KW"/>
</dbReference>
<dbReference type="PANTHER" id="PTHR11347">
    <property type="entry name" value="CYCLIC NUCLEOTIDE PHOSPHODIESTERASE"/>
    <property type="match status" value="1"/>
</dbReference>
<keyword evidence="3" id="KW-0472">Membrane</keyword>
<evidence type="ECO:0000313" key="5">
    <source>
        <dbReference type="EMBL" id="CAD8166573.1"/>
    </source>
</evidence>
<proteinExistence type="inferred from homology"/>
<dbReference type="OMA" id="LPRAHEY"/>
<dbReference type="EMBL" id="CAJJDP010000048">
    <property type="protein sequence ID" value="CAD8166573.1"/>
    <property type="molecule type" value="Genomic_DNA"/>
</dbReference>
<comment type="caution">
    <text evidence="5">The sequence shown here is derived from an EMBL/GenBank/DDBJ whole genome shotgun (WGS) entry which is preliminary data.</text>
</comment>
<dbReference type="EC" id="3.1.4.-" evidence="1"/>
<dbReference type="PROSITE" id="PS51845">
    <property type="entry name" value="PDEASE_I_2"/>
    <property type="match status" value="1"/>
</dbReference>
<protein>
    <recommendedName>
        <fullName evidence="1">Phosphodiesterase</fullName>
        <ecNumber evidence="1">3.1.4.-</ecNumber>
    </recommendedName>
</protein>
<accession>A0A8S1UQV5</accession>
<feature type="transmembrane region" description="Helical" evidence="3">
    <location>
        <begin position="1202"/>
        <end position="1220"/>
    </location>
</feature>
<organism evidence="5 6">
    <name type="scientific">Paramecium octaurelia</name>
    <dbReference type="NCBI Taxonomy" id="43137"/>
    <lineage>
        <taxon>Eukaryota</taxon>
        <taxon>Sar</taxon>
        <taxon>Alveolata</taxon>
        <taxon>Ciliophora</taxon>
        <taxon>Intramacronucleata</taxon>
        <taxon>Oligohymenophorea</taxon>
        <taxon>Peniculida</taxon>
        <taxon>Parameciidae</taxon>
        <taxon>Paramecium</taxon>
    </lineage>
</organism>
<sequence>MELRLPQYTQFFITINSMVSDKVINKQQKTELEQSILRKEKNLMEIVSKYGSKDMEQQFRERLVQYSNHRQNKVLVPHIKILDKNQSNKFSVSARQIQFQQEYTTVQNKQESLCPFILQLIEQLDTMLSIHTTNGGHLIPTDAQKLTQLRDQINQNLGIQYDQELDNESSVSCRNASDCVRVIQEYQDEKSDQVDTSVQLKCKYYIQIMNQIKQTYAQLKSLFLGSLHTLYLLMQEELSYNNLVNVVKSLIKELTDSDEIYFLIKRNEEWDFYSTEKDSIKQIEKEKQQVFFLNFSHLKPNIIYNFKNKENKTELLEQVLDLNSQFTELSLIRFMNQNKQETFFFFYWNKPCRNTLLRRFINEANEYRFKDEVLSLTNFLIDVILQARVQYFNPVQFADQIFDIVLSFVESSKYILFDEIFRALNPYFKIKKDHISSEDGRLNVHSDNSVRIEMECRNPIALILEEFYLTRQDHQYIYTGILNLKSKYQRHLRLCHEKIAYYKYFLRSSDTILFDFDKNGRLLFLNHYIWETLKSKYNIQFTPDKRTPYYKELFLDERILKHIDLDVFTMKKKNEYIQNEDFEIFLKVVDQVYKGFVIIFHLQEGSRITEYIKNLKDEESHFEDEIKQSIQRSYNKHQTFKFISQLQKSNPSVKNSYISLFIPEEQQSLDNLEQQYESNNSFQSFTSKKPRLSIQMLSKTIKAFRYQAAKLRIKSIESALEIEEDDDLDSLYQDGTIDKLEFNIFSYKDNMKTKLVYHIIKKNDWIENYDMNRDVLMKFIKEVERKYNKRKNPFHNFDHGITVMQSCNFLCSLPRAHEYISEIVYFATVISGLCHDISHTGRTNQFEINSRSKLATRYLDKSPLENHHAAVTLKLFKQDKYNILQGLNAEDLAIFRQTLIENILFTDIKQHFGLIKDFEQRVKEGKENSERAFGQVDGDVKLYTGMIVHTSDFSGAAKVFELSKAWSQKVNMEFQAQFDEEGTRKLTSTPFMKDLHKQEIMAKNEMGFFKVIVRPLWASLNEFYVFLCWINIYRINNYRMLLTMQRTLQLIGRRSITHTMNKRNRVELERREEDTTLVQAAIPAALEGAKKAEEMEKKIKEEGGQKLQEAERQADEQIAKAQEIIGLTGNQAQVAQQKSLVVAASQYLAGSLLSMLILQLGFFGSILTFIPFLEQLTIILYLVSILIVQFCPGSVDKVPKNFGFCIVHTASKILLMIYLTLHFESIKFELIQLVFGIVILFLLFQIKKGIAENQDIALVVKKQFFTVLIVSAVISGFLGLLTRSNLFITVILIVVGAGYTYYLQLALQRFGDHKYLYLDKNDLYMGAAQLDADLFLWCKLVGYHCIKRNEQGAYVPNLEFDEENKQKEPENQEQNKI</sequence>
<evidence type="ECO:0000256" key="1">
    <source>
        <dbReference type="RuleBase" id="RU363067"/>
    </source>
</evidence>
<reference evidence="5" key="1">
    <citation type="submission" date="2021-01" db="EMBL/GenBank/DDBJ databases">
        <authorList>
            <consortium name="Genoscope - CEA"/>
            <person name="William W."/>
        </authorList>
    </citation>
    <scope>NUCLEOTIDE SEQUENCE</scope>
</reference>
<keyword evidence="6" id="KW-1185">Reference proteome</keyword>
<evidence type="ECO:0000256" key="2">
    <source>
        <dbReference type="SAM" id="Coils"/>
    </source>
</evidence>
<feature type="transmembrane region" description="Helical" evidence="3">
    <location>
        <begin position="1287"/>
        <end position="1307"/>
    </location>
</feature>
<name>A0A8S1UQV5_PAROT</name>
<evidence type="ECO:0000313" key="6">
    <source>
        <dbReference type="Proteomes" id="UP000683925"/>
    </source>
</evidence>
<evidence type="ECO:0000256" key="3">
    <source>
        <dbReference type="SAM" id="Phobius"/>
    </source>
</evidence>